<reference evidence="8 9" key="1">
    <citation type="journal article" date="2014" name="Int. J. Syst. Evol. Microbiol.">
        <title>Complete genome sequence of Corynebacterium casei LMG S-19264T (=DSM 44701T), isolated from a smear-ripened cheese.</title>
        <authorList>
            <consortium name="US DOE Joint Genome Institute (JGI-PGF)"/>
            <person name="Walter F."/>
            <person name="Albersmeier A."/>
            <person name="Kalinowski J."/>
            <person name="Ruckert C."/>
        </authorList>
    </citation>
    <scope>NUCLEOTIDE SEQUENCE [LARGE SCALE GENOMIC DNA]</scope>
    <source>
        <strain evidence="8 9">CGMCC 4.7206</strain>
    </source>
</reference>
<reference evidence="7 10" key="2">
    <citation type="journal article" date="2019" name="Int. J. Syst. Evol. Microbiol.">
        <title>The Global Catalogue of Microorganisms (GCM) 10K type strain sequencing project: providing services to taxonomists for standard genome sequencing and annotation.</title>
        <authorList>
            <consortium name="The Broad Institute Genomics Platform"/>
            <consortium name="The Broad Institute Genome Sequencing Center for Infectious Disease"/>
            <person name="Wu L."/>
            <person name="Ma J."/>
        </authorList>
    </citation>
    <scope>NUCLEOTIDE SEQUENCE [LARGE SCALE GENOMIC DNA]</scope>
    <source>
        <strain evidence="7 10">JCM 10664</strain>
    </source>
</reference>
<comment type="caution">
    <text evidence="8">The sequence shown here is derived from an EMBL/GenBank/DDBJ whole genome shotgun (WGS) entry which is preliminary data.</text>
</comment>
<evidence type="ECO:0000313" key="10">
    <source>
        <dbReference type="Proteomes" id="UP001500220"/>
    </source>
</evidence>
<gene>
    <name evidence="7" type="ORF">GCM10009545_40080</name>
    <name evidence="8" type="ORF">GCM10011581_18460</name>
</gene>
<dbReference type="GO" id="GO:0016787">
    <property type="term" value="F:hydrolase activity"/>
    <property type="evidence" value="ECO:0007669"/>
    <property type="project" value="UniProtKB-KW"/>
</dbReference>
<dbReference type="Proteomes" id="UP001500220">
    <property type="component" value="Unassembled WGS sequence"/>
</dbReference>
<evidence type="ECO:0000256" key="3">
    <source>
        <dbReference type="ARBA" id="ARBA00022801"/>
    </source>
</evidence>
<proteinExistence type="inferred from homology"/>
<dbReference type="InterPro" id="IPR051601">
    <property type="entry name" value="Serine_prot/Carboxylest_S33"/>
</dbReference>
<dbReference type="InterPro" id="IPR000073">
    <property type="entry name" value="AB_hydrolase_1"/>
</dbReference>
<keyword evidence="2 5" id="KW-0732">Signal</keyword>
<dbReference type="Proteomes" id="UP000597989">
    <property type="component" value="Unassembled WGS sequence"/>
</dbReference>
<evidence type="ECO:0000256" key="2">
    <source>
        <dbReference type="ARBA" id="ARBA00022729"/>
    </source>
</evidence>
<feature type="domain" description="AB hydrolase-1" evidence="6">
    <location>
        <begin position="116"/>
        <end position="501"/>
    </location>
</feature>
<feature type="signal peptide" evidence="5">
    <location>
        <begin position="1"/>
        <end position="26"/>
    </location>
</feature>
<dbReference type="Pfam" id="PF00561">
    <property type="entry name" value="Abhydrolase_1"/>
    <property type="match status" value="1"/>
</dbReference>
<dbReference type="PROSITE" id="PS51257">
    <property type="entry name" value="PROKAR_LIPOPROTEIN"/>
    <property type="match status" value="1"/>
</dbReference>
<evidence type="ECO:0000313" key="9">
    <source>
        <dbReference type="Proteomes" id="UP000597989"/>
    </source>
</evidence>
<evidence type="ECO:0000313" key="8">
    <source>
        <dbReference type="EMBL" id="GGI81343.1"/>
    </source>
</evidence>
<comment type="similarity">
    <text evidence="1">Belongs to the peptidase S33 family.</text>
</comment>
<protein>
    <submittedName>
        <fullName evidence="8">Alpha/beta hydrolase</fullName>
    </submittedName>
</protein>
<evidence type="ECO:0000313" key="7">
    <source>
        <dbReference type="EMBL" id="GAA0533464.1"/>
    </source>
</evidence>
<name>A0A917JRR4_9PSEU</name>
<organism evidence="8 9">
    <name type="scientific">Saccharopolyspora thermophila</name>
    <dbReference type="NCBI Taxonomy" id="89367"/>
    <lineage>
        <taxon>Bacteria</taxon>
        <taxon>Bacillati</taxon>
        <taxon>Actinomycetota</taxon>
        <taxon>Actinomycetes</taxon>
        <taxon>Pseudonocardiales</taxon>
        <taxon>Pseudonocardiaceae</taxon>
        <taxon>Saccharopolyspora</taxon>
    </lineage>
</organism>
<dbReference type="Gene3D" id="3.40.50.1820">
    <property type="entry name" value="alpha/beta hydrolase"/>
    <property type="match status" value="1"/>
</dbReference>
<dbReference type="PANTHER" id="PTHR43248:SF29">
    <property type="entry name" value="TRIPEPTIDYL AMINOPEPTIDASE"/>
    <property type="match status" value="1"/>
</dbReference>
<evidence type="ECO:0000256" key="1">
    <source>
        <dbReference type="ARBA" id="ARBA00010088"/>
    </source>
</evidence>
<dbReference type="PANTHER" id="PTHR43248">
    <property type="entry name" value="2-SUCCINYL-6-HYDROXY-2,4-CYCLOHEXADIENE-1-CARBOXYLATE SYNTHASE"/>
    <property type="match status" value="1"/>
</dbReference>
<dbReference type="SUPFAM" id="SSF53474">
    <property type="entry name" value="alpha/beta-Hydrolases"/>
    <property type="match status" value="1"/>
</dbReference>
<keyword evidence="3 8" id="KW-0378">Hydrolase</keyword>
<feature type="region of interest" description="Disordered" evidence="4">
    <location>
        <begin position="171"/>
        <end position="192"/>
    </location>
</feature>
<dbReference type="InterPro" id="IPR029058">
    <property type="entry name" value="AB_hydrolase_fold"/>
</dbReference>
<dbReference type="EMBL" id="BMMT01000004">
    <property type="protein sequence ID" value="GGI81343.1"/>
    <property type="molecule type" value="Genomic_DNA"/>
</dbReference>
<evidence type="ECO:0000256" key="4">
    <source>
        <dbReference type="SAM" id="MobiDB-lite"/>
    </source>
</evidence>
<accession>A0A917JRR4</accession>
<feature type="chain" id="PRO_5039549867" evidence="5">
    <location>
        <begin position="27"/>
        <end position="528"/>
    </location>
</feature>
<evidence type="ECO:0000259" key="6">
    <source>
        <dbReference type="Pfam" id="PF00561"/>
    </source>
</evidence>
<keyword evidence="10" id="KW-1185">Reference proteome</keyword>
<dbReference type="AlphaFoldDB" id="A0A917JRR4"/>
<sequence>MVTRLLTVLSVLVALGAAACSAPTHDAEMLQPHTESRGPAGPVPPGLERFYSQPLSWGPCEPYATTDSDRQVFRDGGLECARLEVPLDYAQPQGRTITIGVLRSPAKDPARRIGSLLMNPGGPGASGMSTAASLAGSIAYTELGERFDFVGFDPRGVGASQPAVRCLTDQERDAERLDNDADTSPAGVAQTEQEERAYAAKCAERTGVDVLANVGTREVVRDMDVLRSVLGDQKLNYLGYSYGTRIGSEYAETFPGNVRAMVLDGAIDPGQSTVDQLVAQGAGFQRAFNDFAAWCAARQQCALGHDPKAAVAAYQQLTRPLIQHPVRAGDGRVLSYPDATMATIQALYTPSLWEQLDNGLTELRQGSGRVLLALADSYFGRGANGRYANTTDAFDAVHCVDDQRVLDPEQVRDADRRYRQAAPFLDDGNPPSAARDMCAFWPVPVTGEAEQPQVTGLPPTLVISTTGDPATPYQAGVELAKALHGRLLTFEGTQHTVFLQGNSCVDDKTTRYLVDLTLPAEGTRCTQD</sequence>
<reference evidence="7" key="4">
    <citation type="submission" date="2023-12" db="EMBL/GenBank/DDBJ databases">
        <authorList>
            <person name="Sun Q."/>
            <person name="Inoue M."/>
        </authorList>
    </citation>
    <scope>NUCLEOTIDE SEQUENCE</scope>
    <source>
        <strain evidence="7">JCM 10664</strain>
    </source>
</reference>
<evidence type="ECO:0000256" key="5">
    <source>
        <dbReference type="SAM" id="SignalP"/>
    </source>
</evidence>
<reference evidence="8" key="3">
    <citation type="submission" date="2020-09" db="EMBL/GenBank/DDBJ databases">
        <authorList>
            <person name="Sun Q."/>
            <person name="Zhou Y."/>
        </authorList>
    </citation>
    <scope>NUCLEOTIDE SEQUENCE</scope>
    <source>
        <strain evidence="8">CGMCC 4.7206</strain>
    </source>
</reference>
<dbReference type="EMBL" id="BAAAHC010000015">
    <property type="protein sequence ID" value="GAA0533464.1"/>
    <property type="molecule type" value="Genomic_DNA"/>
</dbReference>